<comment type="caution">
    <text evidence="1">The sequence shown here is derived from an EMBL/GenBank/DDBJ whole genome shotgun (WGS) entry which is preliminary data.</text>
</comment>
<dbReference type="Gramene" id="OE9A076226T1">
    <property type="protein sequence ID" value="OE9A076226C1"/>
    <property type="gene ID" value="OE9A076226"/>
</dbReference>
<accession>A0A8S0QZ48</accession>
<dbReference type="Proteomes" id="UP000594638">
    <property type="component" value="Unassembled WGS sequence"/>
</dbReference>
<dbReference type="AlphaFoldDB" id="A0A8S0QZ48"/>
<sequence length="102" mass="11037">MQFLVMQHKQEIVFQVTGCFSLAQALPIPLGILEILDEDCTTGVGTGGVTGACEGVGTGFYGTGGELQLAKDLPRDLTHELAQKFVKMQNKLKGIPTWRSKK</sequence>
<dbReference type="EMBL" id="CACTIH010002011">
    <property type="protein sequence ID" value="CAA2971399.1"/>
    <property type="molecule type" value="Genomic_DNA"/>
</dbReference>
<name>A0A8S0QZ48_OLEEU</name>
<evidence type="ECO:0000313" key="2">
    <source>
        <dbReference type="Proteomes" id="UP000594638"/>
    </source>
</evidence>
<evidence type="ECO:0000313" key="1">
    <source>
        <dbReference type="EMBL" id="CAA2971399.1"/>
    </source>
</evidence>
<gene>
    <name evidence="1" type="ORF">OLEA9_A076226</name>
</gene>
<protein>
    <submittedName>
        <fullName evidence="1">Uncharacterized protein</fullName>
    </submittedName>
</protein>
<keyword evidence="2" id="KW-1185">Reference proteome</keyword>
<reference evidence="1 2" key="1">
    <citation type="submission" date="2019-12" db="EMBL/GenBank/DDBJ databases">
        <authorList>
            <person name="Alioto T."/>
            <person name="Alioto T."/>
            <person name="Gomez Garrido J."/>
        </authorList>
    </citation>
    <scope>NUCLEOTIDE SEQUENCE [LARGE SCALE GENOMIC DNA]</scope>
</reference>
<organism evidence="1 2">
    <name type="scientific">Olea europaea subsp. europaea</name>
    <dbReference type="NCBI Taxonomy" id="158383"/>
    <lineage>
        <taxon>Eukaryota</taxon>
        <taxon>Viridiplantae</taxon>
        <taxon>Streptophyta</taxon>
        <taxon>Embryophyta</taxon>
        <taxon>Tracheophyta</taxon>
        <taxon>Spermatophyta</taxon>
        <taxon>Magnoliopsida</taxon>
        <taxon>eudicotyledons</taxon>
        <taxon>Gunneridae</taxon>
        <taxon>Pentapetalae</taxon>
        <taxon>asterids</taxon>
        <taxon>lamiids</taxon>
        <taxon>Lamiales</taxon>
        <taxon>Oleaceae</taxon>
        <taxon>Oleeae</taxon>
        <taxon>Olea</taxon>
    </lineage>
</organism>
<proteinExistence type="predicted"/>